<dbReference type="GO" id="GO:0005737">
    <property type="term" value="C:cytoplasm"/>
    <property type="evidence" value="ECO:0007669"/>
    <property type="project" value="UniProtKB-SubCell"/>
</dbReference>
<dbReference type="InterPro" id="IPR011006">
    <property type="entry name" value="CheY-like_superfamily"/>
</dbReference>
<evidence type="ECO:0000256" key="4">
    <source>
        <dbReference type="ARBA" id="ARBA00023012"/>
    </source>
</evidence>
<protein>
    <submittedName>
        <fullName evidence="12">Response regulator</fullName>
    </submittedName>
</protein>
<keyword evidence="4" id="KW-0902">Two-component regulatory system</keyword>
<organism evidence="12 13">
    <name type="scientific">Cohnella fermenti</name>
    <dbReference type="NCBI Taxonomy" id="2565925"/>
    <lineage>
        <taxon>Bacteria</taxon>
        <taxon>Bacillati</taxon>
        <taxon>Bacillota</taxon>
        <taxon>Bacilli</taxon>
        <taxon>Bacillales</taxon>
        <taxon>Paenibacillaceae</taxon>
        <taxon>Cohnella</taxon>
    </lineage>
</organism>
<evidence type="ECO:0000313" key="12">
    <source>
        <dbReference type="EMBL" id="THF76097.1"/>
    </source>
</evidence>
<feature type="region of interest" description="Disordered" evidence="9">
    <location>
        <begin position="143"/>
        <end position="178"/>
    </location>
</feature>
<dbReference type="InterPro" id="IPR001789">
    <property type="entry name" value="Sig_transdc_resp-reg_receiver"/>
</dbReference>
<dbReference type="GO" id="GO:0043565">
    <property type="term" value="F:sequence-specific DNA binding"/>
    <property type="evidence" value="ECO:0007669"/>
    <property type="project" value="InterPro"/>
</dbReference>
<evidence type="ECO:0000256" key="6">
    <source>
        <dbReference type="ARBA" id="ARBA00023125"/>
    </source>
</evidence>
<dbReference type="Proteomes" id="UP000310636">
    <property type="component" value="Unassembled WGS sequence"/>
</dbReference>
<comment type="caution">
    <text evidence="12">The sequence shown here is derived from an EMBL/GenBank/DDBJ whole genome shotgun (WGS) entry which is preliminary data.</text>
</comment>
<feature type="modified residue" description="4-aspartylphosphate" evidence="8">
    <location>
        <position position="55"/>
    </location>
</feature>
<dbReference type="GO" id="GO:0000160">
    <property type="term" value="P:phosphorelay signal transduction system"/>
    <property type="evidence" value="ECO:0007669"/>
    <property type="project" value="UniProtKB-KW"/>
</dbReference>
<keyword evidence="6" id="KW-0238">DNA-binding</keyword>
<dbReference type="Pfam" id="PF12833">
    <property type="entry name" value="HTH_18"/>
    <property type="match status" value="1"/>
</dbReference>
<dbReference type="SUPFAM" id="SSF46689">
    <property type="entry name" value="Homeodomain-like"/>
    <property type="match status" value="2"/>
</dbReference>
<dbReference type="Gene3D" id="3.40.50.2300">
    <property type="match status" value="1"/>
</dbReference>
<evidence type="ECO:0000256" key="5">
    <source>
        <dbReference type="ARBA" id="ARBA00023015"/>
    </source>
</evidence>
<keyword evidence="3 8" id="KW-0597">Phosphoprotein</keyword>
<evidence type="ECO:0000256" key="2">
    <source>
        <dbReference type="ARBA" id="ARBA00022490"/>
    </source>
</evidence>
<evidence type="ECO:0000256" key="1">
    <source>
        <dbReference type="ARBA" id="ARBA00004496"/>
    </source>
</evidence>
<dbReference type="PANTHER" id="PTHR42713:SF3">
    <property type="entry name" value="TRANSCRIPTIONAL REGULATORY PROTEIN HPTR"/>
    <property type="match status" value="1"/>
</dbReference>
<evidence type="ECO:0000259" key="11">
    <source>
        <dbReference type="PROSITE" id="PS50110"/>
    </source>
</evidence>
<dbReference type="PROSITE" id="PS01124">
    <property type="entry name" value="HTH_ARAC_FAMILY_2"/>
    <property type="match status" value="1"/>
</dbReference>
<keyword evidence="5" id="KW-0805">Transcription regulation</keyword>
<evidence type="ECO:0000313" key="13">
    <source>
        <dbReference type="Proteomes" id="UP000310636"/>
    </source>
</evidence>
<keyword evidence="13" id="KW-1185">Reference proteome</keyword>
<reference evidence="12 13" key="1">
    <citation type="submission" date="2019-04" db="EMBL/GenBank/DDBJ databases">
        <title>Cohnella sp. nov. isolated from preserved vegetables.</title>
        <authorList>
            <person name="Lin S.-Y."/>
            <person name="Hung M.-H."/>
            <person name="Young C.-C."/>
        </authorList>
    </citation>
    <scope>NUCLEOTIDE SEQUENCE [LARGE SCALE GENOMIC DNA]</scope>
    <source>
        <strain evidence="12 13">CC-MHH1044</strain>
    </source>
</reference>
<dbReference type="Gene3D" id="1.10.10.60">
    <property type="entry name" value="Homeodomain-like"/>
    <property type="match status" value="2"/>
</dbReference>
<dbReference type="CDD" id="cd17536">
    <property type="entry name" value="REC_YesN-like"/>
    <property type="match status" value="1"/>
</dbReference>
<evidence type="ECO:0000256" key="8">
    <source>
        <dbReference type="PROSITE-ProRule" id="PRU00169"/>
    </source>
</evidence>
<dbReference type="EMBL" id="SSOB01000027">
    <property type="protein sequence ID" value="THF76097.1"/>
    <property type="molecule type" value="Genomic_DNA"/>
</dbReference>
<evidence type="ECO:0000259" key="10">
    <source>
        <dbReference type="PROSITE" id="PS01124"/>
    </source>
</evidence>
<name>A0A4S4BP24_9BACL</name>
<sequence length="285" mass="32103">MIRMLVADDERIIRDGIVNIVDWTEHGIEVVGAAADGMLAKTMYEAKQPDIVVTDIRMPKLEGLELLRAIREDGRDVKVIILSGYEDFKYAQEAIRLGASDYLLKPIMPDSLVAAVLDVKEELERQRRQLAELERLRTYEAAARDARTENAEGGGTAPPSSGGEPADGEPAQGESAGGGERWLEATLAYLREHYDEPLSLKKLADIAYLSPNYVCSLFKDAMGQNISEYLAELRVEKAKELLEEENGIKAYEVAQRVGYSDSRYFNRLFKRYTGYNLSDYRARRR</sequence>
<dbReference type="AlphaFoldDB" id="A0A4S4BP24"/>
<accession>A0A4S4BP24</accession>
<dbReference type="Pfam" id="PF00072">
    <property type="entry name" value="Response_reg"/>
    <property type="match status" value="1"/>
</dbReference>
<evidence type="ECO:0000256" key="3">
    <source>
        <dbReference type="ARBA" id="ARBA00022553"/>
    </source>
</evidence>
<keyword evidence="2" id="KW-0963">Cytoplasm</keyword>
<dbReference type="PANTHER" id="PTHR42713">
    <property type="entry name" value="HISTIDINE KINASE-RELATED"/>
    <property type="match status" value="1"/>
</dbReference>
<dbReference type="SMART" id="SM00448">
    <property type="entry name" value="REC"/>
    <property type="match status" value="1"/>
</dbReference>
<evidence type="ECO:0000256" key="9">
    <source>
        <dbReference type="SAM" id="MobiDB-lite"/>
    </source>
</evidence>
<proteinExistence type="predicted"/>
<dbReference type="InterPro" id="IPR018060">
    <property type="entry name" value="HTH_AraC"/>
</dbReference>
<gene>
    <name evidence="12" type="ORF">E6C55_20190</name>
</gene>
<dbReference type="InterPro" id="IPR051552">
    <property type="entry name" value="HptR"/>
</dbReference>
<dbReference type="SMART" id="SM00342">
    <property type="entry name" value="HTH_ARAC"/>
    <property type="match status" value="1"/>
</dbReference>
<dbReference type="RefSeq" id="WP_136371624.1">
    <property type="nucleotide sequence ID" value="NZ_SSOB01000027.1"/>
</dbReference>
<dbReference type="OrthoDB" id="1699at2"/>
<feature type="domain" description="HTH araC/xylS-type" evidence="10">
    <location>
        <begin position="184"/>
        <end position="283"/>
    </location>
</feature>
<dbReference type="GO" id="GO:0003700">
    <property type="term" value="F:DNA-binding transcription factor activity"/>
    <property type="evidence" value="ECO:0007669"/>
    <property type="project" value="InterPro"/>
</dbReference>
<feature type="domain" description="Response regulatory" evidence="11">
    <location>
        <begin position="3"/>
        <end position="120"/>
    </location>
</feature>
<dbReference type="SUPFAM" id="SSF52172">
    <property type="entry name" value="CheY-like"/>
    <property type="match status" value="1"/>
</dbReference>
<keyword evidence="7" id="KW-0804">Transcription</keyword>
<comment type="subcellular location">
    <subcellularLocation>
        <location evidence="1">Cytoplasm</location>
    </subcellularLocation>
</comment>
<evidence type="ECO:0000256" key="7">
    <source>
        <dbReference type="ARBA" id="ARBA00023163"/>
    </source>
</evidence>
<dbReference type="PROSITE" id="PS50110">
    <property type="entry name" value="RESPONSE_REGULATORY"/>
    <property type="match status" value="1"/>
</dbReference>
<dbReference type="InterPro" id="IPR009057">
    <property type="entry name" value="Homeodomain-like_sf"/>
</dbReference>